<dbReference type="STRING" id="1121328.JWYL7_1563"/>
<comment type="caution">
    <text evidence="4">The sequence shown here is derived from an EMBL/GenBank/DDBJ whole genome shotgun (WGS) entry which is preliminary data.</text>
</comment>
<evidence type="ECO:0000313" key="6">
    <source>
        <dbReference type="Proteomes" id="UP000092605"/>
    </source>
</evidence>
<dbReference type="SUPFAM" id="SSF46689">
    <property type="entry name" value="Homeodomain-like"/>
    <property type="match status" value="1"/>
</dbReference>
<dbReference type="EMBL" id="LSFY01000001">
    <property type="protein sequence ID" value="KXZ40488.1"/>
    <property type="molecule type" value="Genomic_DNA"/>
</dbReference>
<feature type="DNA-binding region" description="H-T-H motif" evidence="2">
    <location>
        <begin position="32"/>
        <end position="51"/>
    </location>
</feature>
<evidence type="ECO:0000313" key="4">
    <source>
        <dbReference type="EMBL" id="KXZ40488.1"/>
    </source>
</evidence>
<dbReference type="Gene3D" id="1.10.357.10">
    <property type="entry name" value="Tetracycline Repressor, domain 2"/>
    <property type="match status" value="1"/>
</dbReference>
<keyword evidence="1 2" id="KW-0238">DNA-binding</keyword>
<dbReference type="EMBL" id="FRBG01000013">
    <property type="protein sequence ID" value="SHL16659.1"/>
    <property type="molecule type" value="Genomic_DNA"/>
</dbReference>
<dbReference type="InterPro" id="IPR001647">
    <property type="entry name" value="HTH_TetR"/>
</dbReference>
<sequence>MNKKEIQRRRMMGYFIEATNKIIDQEGIEAVTIRKVSDLAGYNSATIYNYFENIDHLIFFACMKYLKPYILDLPNYIDKTNTALEKYIAIWKCFCKHSFEKPEIYHRIFFYKFSDSIKDAVSEYYAIFPEELANHSDDILPMLLKHNIYDRCITALESCVNENIIKKDHIHEINEMILLIYEVLIANI</sequence>
<name>A0A150FSD0_CLOPD</name>
<evidence type="ECO:0000256" key="1">
    <source>
        <dbReference type="ARBA" id="ARBA00023125"/>
    </source>
</evidence>
<gene>
    <name evidence="4" type="ORF">JWYL7_1563</name>
    <name evidence="5" type="ORF">SAMN05661008_01589</name>
</gene>
<dbReference type="Proteomes" id="UP000092605">
    <property type="component" value="Unassembled WGS sequence"/>
</dbReference>
<keyword evidence="7" id="KW-1185">Reference proteome</keyword>
<evidence type="ECO:0000259" key="3">
    <source>
        <dbReference type="PROSITE" id="PS50977"/>
    </source>
</evidence>
<dbReference type="OrthoDB" id="5366068at2"/>
<proteinExistence type="predicted"/>
<organism evidence="4 6">
    <name type="scientific">Alkalithermobacter thermoalcaliphilus JW-YL-7 = DSM 7308</name>
    <dbReference type="NCBI Taxonomy" id="1121328"/>
    <lineage>
        <taxon>Bacteria</taxon>
        <taxon>Bacillati</taxon>
        <taxon>Bacillota</taxon>
        <taxon>Clostridia</taxon>
        <taxon>Peptostreptococcales</taxon>
        <taxon>Tepidibacteraceae</taxon>
        <taxon>Alkalithermobacter</taxon>
    </lineage>
</organism>
<dbReference type="Pfam" id="PF00440">
    <property type="entry name" value="TetR_N"/>
    <property type="match status" value="1"/>
</dbReference>
<evidence type="ECO:0000313" key="7">
    <source>
        <dbReference type="Proteomes" id="UP000323392"/>
    </source>
</evidence>
<dbReference type="Proteomes" id="UP000323392">
    <property type="component" value="Unassembled WGS sequence"/>
</dbReference>
<dbReference type="InterPro" id="IPR009057">
    <property type="entry name" value="Homeodomain-like_sf"/>
</dbReference>
<accession>A0A150FSD0</accession>
<reference evidence="5 7" key="2">
    <citation type="submission" date="2016-11" db="EMBL/GenBank/DDBJ databases">
        <authorList>
            <person name="Varghese N."/>
            <person name="Submissions S."/>
        </authorList>
    </citation>
    <scope>NUCLEOTIDE SEQUENCE [LARGE SCALE GENOMIC DNA]</scope>
    <source>
        <strain evidence="5 7">DSM 7308</strain>
    </source>
</reference>
<dbReference type="RefSeq" id="WP_072280208.1">
    <property type="nucleotide sequence ID" value="NZ_FRBG01000013.1"/>
</dbReference>
<evidence type="ECO:0000313" key="5">
    <source>
        <dbReference type="EMBL" id="SHL16659.1"/>
    </source>
</evidence>
<evidence type="ECO:0000256" key="2">
    <source>
        <dbReference type="PROSITE-ProRule" id="PRU00335"/>
    </source>
</evidence>
<reference evidence="4 6" key="1">
    <citation type="submission" date="2016-02" db="EMBL/GenBank/DDBJ databases">
        <title>Draft genome sequence for Clostridium paradoxum JW-YL-7.</title>
        <authorList>
            <person name="Utturkar S.M."/>
            <person name="Lancaster A."/>
            <person name="Poole F.L."/>
            <person name="Adams M.W."/>
            <person name="Brown S.D."/>
        </authorList>
    </citation>
    <scope>NUCLEOTIDE SEQUENCE [LARGE SCALE GENOMIC DNA]</scope>
    <source>
        <strain evidence="4 6">JW-YL-7</strain>
    </source>
</reference>
<dbReference type="AlphaFoldDB" id="A0A150FSD0"/>
<protein>
    <submittedName>
        <fullName evidence="4">Transcriptional regulator, TetR family</fullName>
    </submittedName>
</protein>
<dbReference type="PROSITE" id="PS50977">
    <property type="entry name" value="HTH_TETR_2"/>
    <property type="match status" value="1"/>
</dbReference>
<feature type="domain" description="HTH tetR-type" evidence="3">
    <location>
        <begin position="9"/>
        <end position="69"/>
    </location>
</feature>
<dbReference type="GO" id="GO:0003677">
    <property type="term" value="F:DNA binding"/>
    <property type="evidence" value="ECO:0007669"/>
    <property type="project" value="UniProtKB-UniRule"/>
</dbReference>
<dbReference type="PATRIC" id="fig|1121328.3.peg.1574"/>